<proteinExistence type="predicted"/>
<reference evidence="1" key="1">
    <citation type="submission" date="2021-01" db="EMBL/GenBank/DDBJ databases">
        <authorList>
            <consortium name="Genoscope - CEA"/>
            <person name="William W."/>
        </authorList>
    </citation>
    <scope>NUCLEOTIDE SEQUENCE</scope>
</reference>
<evidence type="ECO:0000313" key="1">
    <source>
        <dbReference type="EMBL" id="CAD8049108.1"/>
    </source>
</evidence>
<accession>A0A8S1K122</accession>
<dbReference type="EMBL" id="CAJJDN010000003">
    <property type="protein sequence ID" value="CAD8049108.1"/>
    <property type="molecule type" value="Genomic_DNA"/>
</dbReference>
<dbReference type="AlphaFoldDB" id="A0A8S1K122"/>
<name>A0A8S1K122_9CILI</name>
<dbReference type="Proteomes" id="UP000692954">
    <property type="component" value="Unassembled WGS sequence"/>
</dbReference>
<evidence type="ECO:0000313" key="2">
    <source>
        <dbReference type="Proteomes" id="UP000692954"/>
    </source>
</evidence>
<keyword evidence="2" id="KW-1185">Reference proteome</keyword>
<sequence length="44" mass="4914">MCKILAIHQLLSKDIFGSIDTKALGFLSDVYFFPLKGKKTALLK</sequence>
<comment type="caution">
    <text evidence="1">The sequence shown here is derived from an EMBL/GenBank/DDBJ whole genome shotgun (WGS) entry which is preliminary data.</text>
</comment>
<protein>
    <submittedName>
        <fullName evidence="1">Uncharacterized protein</fullName>
    </submittedName>
</protein>
<organism evidence="1 2">
    <name type="scientific">Paramecium sonneborni</name>
    <dbReference type="NCBI Taxonomy" id="65129"/>
    <lineage>
        <taxon>Eukaryota</taxon>
        <taxon>Sar</taxon>
        <taxon>Alveolata</taxon>
        <taxon>Ciliophora</taxon>
        <taxon>Intramacronucleata</taxon>
        <taxon>Oligohymenophorea</taxon>
        <taxon>Peniculida</taxon>
        <taxon>Parameciidae</taxon>
        <taxon>Paramecium</taxon>
    </lineage>
</organism>
<gene>
    <name evidence="1" type="ORF">PSON_ATCC_30995.1.T0030572</name>
</gene>